<dbReference type="PANTHER" id="PTHR43409">
    <property type="entry name" value="ANAEROBIC MAGNESIUM-PROTOPORPHYRIN IX MONOMETHYL ESTER CYCLASE-RELATED"/>
    <property type="match status" value="1"/>
</dbReference>
<dbReference type="PROSITE" id="PS51332">
    <property type="entry name" value="B12_BINDING"/>
    <property type="match status" value="1"/>
</dbReference>
<organism evidence="8 9">
    <name type="scientific">Leptospira weilii str. UI 13098</name>
    <dbReference type="NCBI Taxonomy" id="1088542"/>
    <lineage>
        <taxon>Bacteria</taxon>
        <taxon>Pseudomonadati</taxon>
        <taxon>Spirochaetota</taxon>
        <taxon>Spirochaetia</taxon>
        <taxon>Leptospirales</taxon>
        <taxon>Leptospiraceae</taxon>
        <taxon>Leptospira</taxon>
    </lineage>
</organism>
<protein>
    <submittedName>
        <fullName evidence="8">Radical SAM domain protein</fullName>
    </submittedName>
</protein>
<proteinExistence type="predicted"/>
<dbReference type="Gene3D" id="3.40.50.280">
    <property type="entry name" value="Cobalamin-binding domain"/>
    <property type="match status" value="1"/>
</dbReference>
<dbReference type="CDD" id="cd02068">
    <property type="entry name" value="radical_SAM_B12_BD"/>
    <property type="match status" value="1"/>
</dbReference>
<evidence type="ECO:0000256" key="2">
    <source>
        <dbReference type="ARBA" id="ARBA00022691"/>
    </source>
</evidence>
<sequence>MRLLLIQPPVQDFYDTDIRLQPIGLCYLKGAVQKFLPNIEVIIRDFHRGLGDKLAGRRTVPIPSELRYLKEYYPVPDKSPFSTFFEYFHFGAPYEDIANEVKSLTPDLVGISSLFSPYYREALKTAETVKKVLDVPVLMGGSHVSACPELMLSNPNVDFIIRGEGEKPICDFLREFQAHKRYAIVDSLGWKENGTLRLNPIGDNFPIQELPPPDVSSLLKEHYLFEGKPIRFVITSRSCPHRCSFCSVHTTFGTKYRRNTVENVLSEIKESYELGYRVFDFEDDNLTFFRPEMKKLCEELIRAFPKKDVRFVAMNGISYISLDSELLCLMKDAGFTNLNLALVSSDKLVRETTKRPHTIEKYLQIVRESFELGFQITSYQILGLPMETLESMIQTLRFNTAQPVLMGASLFYLTPNSPIASDFPERNESDVFLSRLTSMAISSEHFEREDIYSLFIVTRILNFLKSVSVSKGNTVSLNEALRILEKCGIRSLVGVRLFEKLLDEKKLYASTSQDWILLEKFRYEVFEKVFSGLDGICTLSGGKIDLQDLNRFLPLCNTNSEPSSNSY</sequence>
<dbReference type="InterPro" id="IPR051198">
    <property type="entry name" value="BchE-like"/>
</dbReference>
<dbReference type="Pfam" id="PF02310">
    <property type="entry name" value="B12-binding"/>
    <property type="match status" value="1"/>
</dbReference>
<dbReference type="SUPFAM" id="SSF52242">
    <property type="entry name" value="Cobalamin (vitamin B12)-binding domain"/>
    <property type="match status" value="1"/>
</dbReference>
<dbReference type="CDD" id="cd01335">
    <property type="entry name" value="Radical_SAM"/>
    <property type="match status" value="1"/>
</dbReference>
<reference evidence="8 9" key="1">
    <citation type="submission" date="2013-01" db="EMBL/GenBank/DDBJ databases">
        <authorList>
            <person name="Harkins D.M."/>
            <person name="Durkin A.S."/>
            <person name="Brinkac L.M."/>
            <person name="Haft D.H."/>
            <person name="Selengut J.D."/>
            <person name="Sanka R."/>
            <person name="DePew J."/>
            <person name="Purushe J."/>
            <person name="Chanthongthip A."/>
            <person name="Lattana O."/>
            <person name="Phetsouvanh R."/>
            <person name="Newton P.N."/>
            <person name="Vinetz J.M."/>
            <person name="Sutton G.G."/>
            <person name="Nierman W.C."/>
            <person name="Fouts D.E."/>
        </authorList>
    </citation>
    <scope>NUCLEOTIDE SEQUENCE [LARGE SCALE GENOMIC DNA]</scope>
    <source>
        <strain evidence="8 9">UI 13098</strain>
    </source>
</reference>
<dbReference type="GO" id="GO:0046872">
    <property type="term" value="F:metal ion binding"/>
    <property type="evidence" value="ECO:0007669"/>
    <property type="project" value="UniProtKB-KW"/>
</dbReference>
<evidence type="ECO:0000259" key="6">
    <source>
        <dbReference type="PROSITE" id="PS51332"/>
    </source>
</evidence>
<dbReference type="SUPFAM" id="SSF102114">
    <property type="entry name" value="Radical SAM enzymes"/>
    <property type="match status" value="1"/>
</dbReference>
<evidence type="ECO:0000256" key="1">
    <source>
        <dbReference type="ARBA" id="ARBA00001966"/>
    </source>
</evidence>
<dbReference type="GO" id="GO:0051539">
    <property type="term" value="F:4 iron, 4 sulfur cluster binding"/>
    <property type="evidence" value="ECO:0007669"/>
    <property type="project" value="UniProtKB-KW"/>
</dbReference>
<dbReference type="RefSeq" id="WP_004504099.1">
    <property type="nucleotide sequence ID" value="NZ_AHNU02000077.1"/>
</dbReference>
<feature type="domain" description="B12-binding" evidence="6">
    <location>
        <begin position="1"/>
        <end position="183"/>
    </location>
</feature>
<dbReference type="InterPro" id="IPR006158">
    <property type="entry name" value="Cobalamin-bd"/>
</dbReference>
<dbReference type="EMBL" id="AHNU02000077">
    <property type="protein sequence ID" value="EMN88620.1"/>
    <property type="molecule type" value="Genomic_DNA"/>
</dbReference>
<dbReference type="AlphaFoldDB" id="M6Q607"/>
<dbReference type="GO" id="GO:0031419">
    <property type="term" value="F:cobalamin binding"/>
    <property type="evidence" value="ECO:0007669"/>
    <property type="project" value="InterPro"/>
</dbReference>
<dbReference type="Gene3D" id="3.80.30.20">
    <property type="entry name" value="tm_1862 like domain"/>
    <property type="match status" value="1"/>
</dbReference>
<dbReference type="InterPro" id="IPR006638">
    <property type="entry name" value="Elp3/MiaA/NifB-like_rSAM"/>
</dbReference>
<dbReference type="SFLD" id="SFLDG01082">
    <property type="entry name" value="B12-binding_domain_containing"/>
    <property type="match status" value="1"/>
</dbReference>
<dbReference type="PANTHER" id="PTHR43409:SF16">
    <property type="entry name" value="SLR0320 PROTEIN"/>
    <property type="match status" value="1"/>
</dbReference>
<name>M6Q607_9LEPT</name>
<keyword evidence="5" id="KW-0411">Iron-sulfur</keyword>
<evidence type="ECO:0000259" key="7">
    <source>
        <dbReference type="PROSITE" id="PS51918"/>
    </source>
</evidence>
<feature type="domain" description="Radical SAM core" evidence="7">
    <location>
        <begin position="225"/>
        <end position="448"/>
    </location>
</feature>
<comment type="cofactor">
    <cofactor evidence="1">
        <name>[4Fe-4S] cluster</name>
        <dbReference type="ChEBI" id="CHEBI:49883"/>
    </cofactor>
</comment>
<dbReference type="SFLD" id="SFLDG01123">
    <property type="entry name" value="methyltransferase_(Class_B)"/>
    <property type="match status" value="1"/>
</dbReference>
<dbReference type="InterPro" id="IPR034466">
    <property type="entry name" value="Methyltransferase_Class_B"/>
</dbReference>
<evidence type="ECO:0000256" key="5">
    <source>
        <dbReference type="ARBA" id="ARBA00023014"/>
    </source>
</evidence>
<keyword evidence="3" id="KW-0479">Metal-binding</keyword>
<dbReference type="Pfam" id="PF04055">
    <property type="entry name" value="Radical_SAM"/>
    <property type="match status" value="1"/>
</dbReference>
<evidence type="ECO:0000256" key="4">
    <source>
        <dbReference type="ARBA" id="ARBA00023004"/>
    </source>
</evidence>
<dbReference type="SMART" id="SM00729">
    <property type="entry name" value="Elp3"/>
    <property type="match status" value="1"/>
</dbReference>
<evidence type="ECO:0000313" key="9">
    <source>
        <dbReference type="Proteomes" id="UP000012118"/>
    </source>
</evidence>
<dbReference type="InterPro" id="IPR007197">
    <property type="entry name" value="rSAM"/>
</dbReference>
<dbReference type="Proteomes" id="UP000012118">
    <property type="component" value="Unassembled WGS sequence"/>
</dbReference>
<dbReference type="GO" id="GO:0003824">
    <property type="term" value="F:catalytic activity"/>
    <property type="evidence" value="ECO:0007669"/>
    <property type="project" value="InterPro"/>
</dbReference>
<dbReference type="InterPro" id="IPR036724">
    <property type="entry name" value="Cobalamin-bd_sf"/>
</dbReference>
<dbReference type="PROSITE" id="PS51918">
    <property type="entry name" value="RADICAL_SAM"/>
    <property type="match status" value="1"/>
</dbReference>
<dbReference type="InterPro" id="IPR023404">
    <property type="entry name" value="rSAM_horseshoe"/>
</dbReference>
<accession>M6Q607</accession>
<dbReference type="InterPro" id="IPR058240">
    <property type="entry name" value="rSAM_sf"/>
</dbReference>
<comment type="caution">
    <text evidence="8">The sequence shown here is derived from an EMBL/GenBank/DDBJ whole genome shotgun (WGS) entry which is preliminary data.</text>
</comment>
<keyword evidence="4" id="KW-0408">Iron</keyword>
<dbReference type="SFLD" id="SFLDS00029">
    <property type="entry name" value="Radical_SAM"/>
    <property type="match status" value="1"/>
</dbReference>
<gene>
    <name evidence="8" type="ORF">LEP1GSC108_4610</name>
</gene>
<dbReference type="GO" id="GO:0005829">
    <property type="term" value="C:cytosol"/>
    <property type="evidence" value="ECO:0007669"/>
    <property type="project" value="TreeGrafter"/>
</dbReference>
<evidence type="ECO:0000256" key="3">
    <source>
        <dbReference type="ARBA" id="ARBA00022723"/>
    </source>
</evidence>
<keyword evidence="2" id="KW-0949">S-adenosyl-L-methionine</keyword>
<evidence type="ECO:0000313" key="8">
    <source>
        <dbReference type="EMBL" id="EMN88620.1"/>
    </source>
</evidence>
<keyword evidence="9" id="KW-1185">Reference proteome</keyword>